<proteinExistence type="predicted"/>
<keyword evidence="2" id="KW-1185">Reference proteome</keyword>
<dbReference type="Proteomes" id="UP001231915">
    <property type="component" value="Unassembled WGS sequence"/>
</dbReference>
<evidence type="ECO:0000313" key="2">
    <source>
        <dbReference type="Proteomes" id="UP001231915"/>
    </source>
</evidence>
<comment type="caution">
    <text evidence="1">The sequence shown here is derived from an EMBL/GenBank/DDBJ whole genome shotgun (WGS) entry which is preliminary data.</text>
</comment>
<organism evidence="1 2">
    <name type="scientific">Pseudoalteromonas obscura</name>
    <dbReference type="NCBI Taxonomy" id="3048491"/>
    <lineage>
        <taxon>Bacteria</taxon>
        <taxon>Pseudomonadati</taxon>
        <taxon>Pseudomonadota</taxon>
        <taxon>Gammaproteobacteria</taxon>
        <taxon>Alteromonadales</taxon>
        <taxon>Pseudoalteromonadaceae</taxon>
        <taxon>Pseudoalteromonas</taxon>
    </lineage>
</organism>
<protein>
    <submittedName>
        <fullName evidence="1">Uncharacterized protein</fullName>
    </submittedName>
</protein>
<dbReference type="RefSeq" id="WP_284136565.1">
    <property type="nucleotide sequence ID" value="NZ_JASJUT010000002.1"/>
</dbReference>
<name>A0ABT7EHC1_9GAMM</name>
<reference evidence="1 2" key="1">
    <citation type="submission" date="2023-05" db="EMBL/GenBank/DDBJ databases">
        <title>Pseudoalteromonas ardens sp. nov., Pseudoalteromonas obscura sp. nov., and Pseudoalteromonas umbrosa sp. nov., isolated from the coral Montipora capitata.</title>
        <authorList>
            <person name="Thomas E.M."/>
            <person name="Smith E.M."/>
            <person name="Papke E."/>
            <person name="Shlafstein M.D."/>
            <person name="Oline D.K."/>
            <person name="Videau P."/>
            <person name="Saw J.H."/>
            <person name="Strangman W.K."/>
            <person name="Ushijima B."/>
        </authorList>
    </citation>
    <scope>NUCLEOTIDE SEQUENCE [LARGE SCALE GENOMIC DNA]</scope>
    <source>
        <strain evidence="1 2">P94</strain>
    </source>
</reference>
<gene>
    <name evidence="1" type="ORF">QNM18_04950</name>
</gene>
<sequence>MNSIVFESALRNESFVNYFKKTGGGFEPLDCEHNTLEERIASWLMSDDEYMSSNHYFAPLDGEQPKQRLIPKNIVATCLKSRNIGIAKMWRFFIGFTLQKPPMCNEVSKLYEALGSQDIQWTMTCEQIQQYQNKRTNDELSIY</sequence>
<accession>A0ABT7EHC1</accession>
<dbReference type="EMBL" id="JASJUT010000002">
    <property type="protein sequence ID" value="MDK2594414.1"/>
    <property type="molecule type" value="Genomic_DNA"/>
</dbReference>
<evidence type="ECO:0000313" key="1">
    <source>
        <dbReference type="EMBL" id="MDK2594414.1"/>
    </source>
</evidence>